<organism evidence="4 5">
    <name type="scientific">Ophiostoma piceae (strain UAMH 11346)</name>
    <name type="common">Sap stain fungus</name>
    <dbReference type="NCBI Taxonomy" id="1262450"/>
    <lineage>
        <taxon>Eukaryota</taxon>
        <taxon>Fungi</taxon>
        <taxon>Dikarya</taxon>
        <taxon>Ascomycota</taxon>
        <taxon>Pezizomycotina</taxon>
        <taxon>Sordariomycetes</taxon>
        <taxon>Sordariomycetidae</taxon>
        <taxon>Ophiostomatales</taxon>
        <taxon>Ophiostomataceae</taxon>
        <taxon>Ophiostoma</taxon>
    </lineage>
</organism>
<dbReference type="Gene3D" id="1.20.1250.20">
    <property type="entry name" value="MFS general substrate transporter like domains"/>
    <property type="match status" value="1"/>
</dbReference>
<evidence type="ECO:0000259" key="3">
    <source>
        <dbReference type="PROSITE" id="PS50850"/>
    </source>
</evidence>
<evidence type="ECO:0000256" key="1">
    <source>
        <dbReference type="ARBA" id="ARBA00004141"/>
    </source>
</evidence>
<dbReference type="Proteomes" id="UP000016923">
    <property type="component" value="Unassembled WGS sequence"/>
</dbReference>
<dbReference type="Pfam" id="PF07690">
    <property type="entry name" value="MFS_1"/>
    <property type="match status" value="2"/>
</dbReference>
<dbReference type="GO" id="GO:0000329">
    <property type="term" value="C:fungal-type vacuole membrane"/>
    <property type="evidence" value="ECO:0007669"/>
    <property type="project" value="TreeGrafter"/>
</dbReference>
<dbReference type="GO" id="GO:0022857">
    <property type="term" value="F:transmembrane transporter activity"/>
    <property type="evidence" value="ECO:0007669"/>
    <property type="project" value="InterPro"/>
</dbReference>
<evidence type="ECO:0000313" key="4">
    <source>
        <dbReference type="EMBL" id="EPE03090.1"/>
    </source>
</evidence>
<keyword evidence="2" id="KW-1133">Transmembrane helix</keyword>
<reference evidence="4 5" key="1">
    <citation type="journal article" date="2013" name="BMC Genomics">
        <title>The genome and transcriptome of the pine saprophyte Ophiostoma piceae, and a comparison with the bark beetle-associated pine pathogen Grosmannia clavigera.</title>
        <authorList>
            <person name="Haridas S."/>
            <person name="Wang Y."/>
            <person name="Lim L."/>
            <person name="Massoumi Alamouti S."/>
            <person name="Jackman S."/>
            <person name="Docking R."/>
            <person name="Robertson G."/>
            <person name="Birol I."/>
            <person name="Bohlmann J."/>
            <person name="Breuil C."/>
        </authorList>
    </citation>
    <scope>NUCLEOTIDE SEQUENCE [LARGE SCALE GENOMIC DNA]</scope>
    <source>
        <strain evidence="4 5">UAMH 11346</strain>
    </source>
</reference>
<gene>
    <name evidence="4" type="ORF">F503_08704</name>
</gene>
<evidence type="ECO:0000313" key="5">
    <source>
        <dbReference type="Proteomes" id="UP000016923"/>
    </source>
</evidence>
<feature type="transmembrane region" description="Helical" evidence="2">
    <location>
        <begin position="272"/>
        <end position="300"/>
    </location>
</feature>
<keyword evidence="2" id="KW-0472">Membrane</keyword>
<dbReference type="PROSITE" id="PS50850">
    <property type="entry name" value="MFS"/>
    <property type="match status" value="1"/>
</dbReference>
<name>S3CR22_OPHP1</name>
<dbReference type="STRING" id="1262450.S3CR22"/>
<dbReference type="PANTHER" id="PTHR23520:SF5">
    <property type="entry name" value="TRANSPORTER, PUTATIVE (AFU_ORTHOLOGUE AFUA_3G04000)-RELATED"/>
    <property type="match status" value="1"/>
</dbReference>
<dbReference type="PANTHER" id="PTHR23520">
    <property type="entry name" value="TRANSPORTER, PUTATIVE (AFU_ORTHOLOGUE AFUA_3G04000)-RELATED"/>
    <property type="match status" value="1"/>
</dbReference>
<dbReference type="HOGENOM" id="CLU_025894_2_0_1"/>
<dbReference type="AlphaFoldDB" id="S3CR22"/>
<feature type="transmembrane region" description="Helical" evidence="2">
    <location>
        <begin position="153"/>
        <end position="175"/>
    </location>
</feature>
<dbReference type="eggNOG" id="ENOG502QTZH">
    <property type="taxonomic scope" value="Eukaryota"/>
</dbReference>
<dbReference type="SUPFAM" id="SSF103473">
    <property type="entry name" value="MFS general substrate transporter"/>
    <property type="match status" value="1"/>
</dbReference>
<feature type="domain" description="Major facilitator superfamily (MFS) profile" evidence="3">
    <location>
        <begin position="22"/>
        <end position="456"/>
    </location>
</feature>
<evidence type="ECO:0000256" key="2">
    <source>
        <dbReference type="SAM" id="Phobius"/>
    </source>
</evidence>
<proteinExistence type="predicted"/>
<dbReference type="OMA" id="LGYGFMP"/>
<feature type="transmembrane region" description="Helical" evidence="2">
    <location>
        <begin position="88"/>
        <end position="104"/>
    </location>
</feature>
<dbReference type="InterPro" id="IPR036259">
    <property type="entry name" value="MFS_trans_sf"/>
</dbReference>
<dbReference type="InterPro" id="IPR011701">
    <property type="entry name" value="MFS"/>
</dbReference>
<dbReference type="EMBL" id="KE148171">
    <property type="protein sequence ID" value="EPE03090.1"/>
    <property type="molecule type" value="Genomic_DNA"/>
</dbReference>
<feature type="transmembrane region" description="Helical" evidence="2">
    <location>
        <begin position="58"/>
        <end position="76"/>
    </location>
</feature>
<feature type="transmembrane region" description="Helical" evidence="2">
    <location>
        <begin position="110"/>
        <end position="132"/>
    </location>
</feature>
<feature type="transmembrane region" description="Helical" evidence="2">
    <location>
        <begin position="34"/>
        <end position="52"/>
    </location>
</feature>
<feature type="transmembrane region" description="Helical" evidence="2">
    <location>
        <begin position="306"/>
        <end position="328"/>
    </location>
</feature>
<dbReference type="OrthoDB" id="10027823at2759"/>
<keyword evidence="5" id="KW-1185">Reference proteome</keyword>
<comment type="subcellular location">
    <subcellularLocation>
        <location evidence="1">Membrane</location>
        <topology evidence="1">Multi-pass membrane protein</topology>
    </subcellularLocation>
</comment>
<dbReference type="VEuPathDB" id="FungiDB:F503_08704"/>
<accession>S3CR22</accession>
<protein>
    <submittedName>
        <fullName evidence="4">Mfs transporter</fullName>
    </submittedName>
</protein>
<keyword evidence="2" id="KW-0812">Transmembrane</keyword>
<sequence>MSWYSRIASESGAATVWHAGRDAKLLCAQRFVRLFAYGASFLVLVPFLSSLGISDAKIGLFMTLTLLGDVVISLILTAITDRIGRRRILSVGAVLMASSGIVFATTRHSFLVLLVASIVGVISPSGNEIGPFRAVEESVLAQLTPAAQRTDMFAWYTLFGTAGTALGSLASGAIVQSFQDKLGEQGHDKAYRVIFFMYAGIGVIKLFLTLALSSAVEAAHMVRPAPESAGENQPLLGDEANACPTKMPKPKTSVLGYLQSLVPHISPESRGILYGLILLFALDSFASGMASPSWITYFFITVHTLAPAILGTLFLVTNILASFSNLLALPLARRLGPLKTMAFTHLPSAIFLGLVPVPPPSKDSPLGTPMAMAFLALRACTQSMDQAPRQAFLSAAVLPAERTAVMGVVNTVKTLMQAVGVGFSGILAGRHQWVLLLGGAGALKATYDLLLLWNFSHLRHRQEEEHERAVPTTLEEESRA</sequence>
<dbReference type="InterPro" id="IPR020846">
    <property type="entry name" value="MFS_dom"/>
</dbReference>
<feature type="transmembrane region" description="Helical" evidence="2">
    <location>
        <begin position="195"/>
        <end position="216"/>
    </location>
</feature>